<keyword evidence="1 3" id="KW-0808">Transferase</keyword>
<sequence>MNQPLFSIIIPTRERHLTLPYAIDSVLIQNYYNFELIIMDNFSSEETYKVVHEFKDERIKYFRANERLSISENWELGLSYTTGEYIFVLGDDDALMPDGLELASRLISEYNVNILSWSRYSYGWPNAIVPWIRNRLQLNLLSHAELWNSKERLKQFYNYQLSHEFLPMVYNSFVHRKIIERIKSIYGKYFMSSTMATAPDVYSGLVNAYFTDSYLYSFRSISIIGSSGYSLGASVCYQSFKSEPLKDALKDEKEDYRSKVHPILIPTTNQEIGFAHLQLRTKELFFPSDTELEVNIENLLNFVIQHINRDPGTYEITLKDIEALAQKHGISVANLNIPDKLTNLNTNVEGYQGLIFTSDGTSRQLIINCEQVGISNVAQAVKLAQGILPRMEKIVVSTTDINKLTKKEELQLKSQKYEENEQSVPRVLVDGVFFQLYKTGIARVWKSLLEQWANTKFADHILVLDRANTAPKINGINYRTIHAYNYNNTEGDRQILQQICDEERAELFISSYYTTPITTPSVFMAYDMIPEVLGGNLNEPMWREKHNGIQHASAFIAISENTAKDLSTFFSDIPLESITVAHCGVDSLFCPASEVEINAFKYKYGINKPYFLLSGLGGYKNAILFFQAFAQLSNKHNFDIVATGAGNQLPSEWRQYTAGCTFHALQLSDEELRLAYAGAVALVYPSQYEGFGMPVIEAMACGSPVITTPNASLPEAGGDAVIYVKDDDIQGMVDALCEVQKPSCRNLLINAGLEQAKHFSWFKMAEIVKIALIKASFSDLNFKETNIIVFPDWSTDEEQLGLELMDLIQLIISHPNHKQITLLIDINGIVQEEADLLLQSIAMNLMMQEEIDITEELTISLLRDLTDNRWQSLIPCINARFVLEHENKQIVANQQVRQIPLCSIENI</sequence>
<dbReference type="Gene3D" id="3.90.550.10">
    <property type="entry name" value="Spore Coat Polysaccharide Biosynthesis Protein SpsA, Chain A"/>
    <property type="match status" value="1"/>
</dbReference>
<dbReference type="Pfam" id="PF13692">
    <property type="entry name" value="Glyco_trans_1_4"/>
    <property type="match status" value="1"/>
</dbReference>
<organism evidence="3 4">
    <name type="scientific">Nostoc commune NIES-4072</name>
    <dbReference type="NCBI Taxonomy" id="2005467"/>
    <lineage>
        <taxon>Bacteria</taxon>
        <taxon>Bacillati</taxon>
        <taxon>Cyanobacteriota</taxon>
        <taxon>Cyanophyceae</taxon>
        <taxon>Nostocales</taxon>
        <taxon>Nostocaceae</taxon>
        <taxon>Nostoc</taxon>
    </lineage>
</organism>
<reference evidence="3 4" key="1">
    <citation type="submission" date="2017-06" db="EMBL/GenBank/DDBJ databases">
        <title>Genome sequencing of cyanobaciteial culture collection at National Institute for Environmental Studies (NIES).</title>
        <authorList>
            <person name="Hirose Y."/>
            <person name="Shimura Y."/>
            <person name="Fujisawa T."/>
            <person name="Nakamura Y."/>
            <person name="Kawachi M."/>
        </authorList>
    </citation>
    <scope>NUCLEOTIDE SEQUENCE [LARGE SCALE GENOMIC DNA]</scope>
    <source>
        <strain evidence="3 4">NIES-4072</strain>
    </source>
</reference>
<dbReference type="PANTHER" id="PTHR46401">
    <property type="entry name" value="GLYCOSYLTRANSFERASE WBBK-RELATED"/>
    <property type="match status" value="1"/>
</dbReference>
<dbReference type="InterPro" id="IPR001173">
    <property type="entry name" value="Glyco_trans_2-like"/>
</dbReference>
<dbReference type="CDD" id="cd03809">
    <property type="entry name" value="GT4_MtfB-like"/>
    <property type="match status" value="1"/>
</dbReference>
<protein>
    <submittedName>
        <fullName evidence="3">Putative glycosyl transferase</fullName>
    </submittedName>
</protein>
<evidence type="ECO:0000313" key="3">
    <source>
        <dbReference type="EMBL" id="GBG18551.1"/>
    </source>
</evidence>
<gene>
    <name evidence="3" type="ORF">NIES4072_22160</name>
</gene>
<comment type="caution">
    <text evidence="3">The sequence shown here is derived from an EMBL/GenBank/DDBJ whole genome shotgun (WGS) entry which is preliminary data.</text>
</comment>
<dbReference type="CDD" id="cd00761">
    <property type="entry name" value="Glyco_tranf_GTA_type"/>
    <property type="match status" value="1"/>
</dbReference>
<evidence type="ECO:0000259" key="2">
    <source>
        <dbReference type="Pfam" id="PF00535"/>
    </source>
</evidence>
<dbReference type="SUPFAM" id="SSF53756">
    <property type="entry name" value="UDP-Glycosyltransferase/glycogen phosphorylase"/>
    <property type="match status" value="1"/>
</dbReference>
<evidence type="ECO:0000256" key="1">
    <source>
        <dbReference type="ARBA" id="ARBA00022679"/>
    </source>
</evidence>
<dbReference type="AlphaFoldDB" id="A0A2R5FRW1"/>
<dbReference type="InterPro" id="IPR029044">
    <property type="entry name" value="Nucleotide-diphossugar_trans"/>
</dbReference>
<dbReference type="GO" id="GO:0009103">
    <property type="term" value="P:lipopolysaccharide biosynthetic process"/>
    <property type="evidence" value="ECO:0007669"/>
    <property type="project" value="TreeGrafter"/>
</dbReference>
<keyword evidence="4" id="KW-1185">Reference proteome</keyword>
<dbReference type="Pfam" id="PF00535">
    <property type="entry name" value="Glycos_transf_2"/>
    <property type="match status" value="1"/>
</dbReference>
<dbReference type="EMBL" id="BDUD01000001">
    <property type="protein sequence ID" value="GBG18551.1"/>
    <property type="molecule type" value="Genomic_DNA"/>
</dbReference>
<dbReference type="RefSeq" id="WP_109008543.1">
    <property type="nucleotide sequence ID" value="NZ_BDUD01000001.1"/>
</dbReference>
<dbReference type="GO" id="GO:0016757">
    <property type="term" value="F:glycosyltransferase activity"/>
    <property type="evidence" value="ECO:0007669"/>
    <property type="project" value="TreeGrafter"/>
</dbReference>
<feature type="domain" description="Glycosyltransferase 2-like" evidence="2">
    <location>
        <begin position="7"/>
        <end position="179"/>
    </location>
</feature>
<name>A0A2R5FRW1_NOSCO</name>
<accession>A0A2R5FRW1</accession>
<evidence type="ECO:0000313" key="4">
    <source>
        <dbReference type="Proteomes" id="UP000245124"/>
    </source>
</evidence>
<dbReference type="Proteomes" id="UP000245124">
    <property type="component" value="Unassembled WGS sequence"/>
</dbReference>
<proteinExistence type="predicted"/>
<dbReference type="SUPFAM" id="SSF53448">
    <property type="entry name" value="Nucleotide-diphospho-sugar transferases"/>
    <property type="match status" value="1"/>
</dbReference>
<dbReference type="PANTHER" id="PTHR46401:SF2">
    <property type="entry name" value="GLYCOSYLTRANSFERASE WBBK-RELATED"/>
    <property type="match status" value="1"/>
</dbReference>
<dbReference type="Gene3D" id="3.40.50.2000">
    <property type="entry name" value="Glycogen Phosphorylase B"/>
    <property type="match status" value="2"/>
</dbReference>
<dbReference type="OrthoDB" id="9797829at2"/>